<dbReference type="AlphaFoldDB" id="A0A2W0CEH8"/>
<dbReference type="GO" id="GO:0003677">
    <property type="term" value="F:DNA binding"/>
    <property type="evidence" value="ECO:0007669"/>
    <property type="project" value="UniProtKB-UniRule"/>
</dbReference>
<dbReference type="EMBL" id="PRLG01000029">
    <property type="protein sequence ID" value="PYY26218.1"/>
    <property type="molecule type" value="Genomic_DNA"/>
</dbReference>
<dbReference type="Pfam" id="PF00440">
    <property type="entry name" value="TetR_N"/>
    <property type="match status" value="1"/>
</dbReference>
<name>A0A2W0CEH8_9BACL</name>
<keyword evidence="1" id="KW-0238">DNA-binding</keyword>
<proteinExistence type="predicted"/>
<evidence type="ECO:0000256" key="1">
    <source>
        <dbReference type="ARBA" id="ARBA00023125"/>
    </source>
</evidence>
<dbReference type="Proteomes" id="UP000247459">
    <property type="component" value="Unassembled WGS sequence"/>
</dbReference>
<comment type="caution">
    <text evidence="2">The sequence shown here is derived from an EMBL/GenBank/DDBJ whole genome shotgun (WGS) entry which is preliminary data.</text>
</comment>
<accession>A0A2W0CEH8</accession>
<dbReference type="RefSeq" id="WP_249280998.1">
    <property type="nucleotide sequence ID" value="NZ_PRLG01000029.1"/>
</dbReference>
<dbReference type="PROSITE" id="PS50977">
    <property type="entry name" value="HTH_TETR_2"/>
    <property type="match status" value="1"/>
</dbReference>
<dbReference type="SUPFAM" id="SSF46689">
    <property type="entry name" value="Homeodomain-like"/>
    <property type="match status" value="1"/>
</dbReference>
<dbReference type="InterPro" id="IPR001647">
    <property type="entry name" value="HTH_TetR"/>
</dbReference>
<reference evidence="2 3" key="1">
    <citation type="submission" date="2018-01" db="EMBL/GenBank/DDBJ databases">
        <title>Genome sequence of the PGP bacterium Paenibacillus illinoisensis E3.</title>
        <authorList>
            <person name="Rolli E."/>
            <person name="Marasco R."/>
            <person name="Bessem C."/>
            <person name="Michoud G."/>
            <person name="Gaiarsa S."/>
            <person name="Borin S."/>
            <person name="Daffonchio D."/>
        </authorList>
    </citation>
    <scope>NUCLEOTIDE SEQUENCE [LARGE SCALE GENOMIC DNA]</scope>
    <source>
        <strain evidence="2 3">E3</strain>
    </source>
</reference>
<organism evidence="2 3">
    <name type="scientific">Paenibacillus illinoisensis</name>
    <dbReference type="NCBI Taxonomy" id="59845"/>
    <lineage>
        <taxon>Bacteria</taxon>
        <taxon>Bacillati</taxon>
        <taxon>Bacillota</taxon>
        <taxon>Bacilli</taxon>
        <taxon>Bacillales</taxon>
        <taxon>Paenibacillaceae</taxon>
        <taxon>Paenibacillus</taxon>
    </lineage>
</organism>
<sequence>MKQSLRAIKKEATASALSEAAFQLALEHGMDGFVVEDVVQRAGYSRRTFANHFSCKEEAVVMAGEHFHRMEEYFEMISQLPEDTTPLEVMYQFIKMQLTEEVLRRIYQILELSKIYPSLMPHTLTLLNRLQNGAKLMLSELFGDRYPAGYNHFLAGAVCAAIIPMLDGSVHVQLPGLPSGDKEESISFDEYIDSMFTYLRDGF</sequence>
<dbReference type="InterPro" id="IPR009057">
    <property type="entry name" value="Homeodomain-like_sf"/>
</dbReference>
<dbReference type="Gene3D" id="1.10.357.10">
    <property type="entry name" value="Tetracycline Repressor, domain 2"/>
    <property type="match status" value="1"/>
</dbReference>
<evidence type="ECO:0000313" key="2">
    <source>
        <dbReference type="EMBL" id="PYY26218.1"/>
    </source>
</evidence>
<evidence type="ECO:0000313" key="3">
    <source>
        <dbReference type="Proteomes" id="UP000247459"/>
    </source>
</evidence>
<protein>
    <submittedName>
        <fullName evidence="2">Mycofactocin system transcriptional regulator</fullName>
    </submittedName>
</protein>
<gene>
    <name evidence="2" type="ORF">PIL02S_05608</name>
</gene>